<proteinExistence type="predicted"/>
<dbReference type="EMBL" id="VIRB01000054">
    <property type="protein sequence ID" value="NDO68677.1"/>
    <property type="molecule type" value="Genomic_DNA"/>
</dbReference>
<dbReference type="RefSeq" id="WP_004071938.1">
    <property type="nucleotide sequence ID" value="NZ_VIRB01000054.1"/>
</dbReference>
<dbReference type="InterPro" id="IPR020007">
    <property type="entry name" value="NeuB/NeuA"/>
</dbReference>
<dbReference type="InterPro" id="IPR013974">
    <property type="entry name" value="SAF"/>
</dbReference>
<evidence type="ECO:0000313" key="3">
    <source>
        <dbReference type="Proteomes" id="UP000474104"/>
    </source>
</evidence>
<dbReference type="Proteomes" id="UP000474104">
    <property type="component" value="Unassembled WGS sequence"/>
</dbReference>
<dbReference type="GO" id="GO:0050462">
    <property type="term" value="F:N-acetylneuraminate synthase activity"/>
    <property type="evidence" value="ECO:0007669"/>
    <property type="project" value="UniProtKB-EC"/>
</dbReference>
<dbReference type="Gene3D" id="3.20.20.70">
    <property type="entry name" value="Aldolase class I"/>
    <property type="match status" value="1"/>
</dbReference>
<evidence type="ECO:0000313" key="2">
    <source>
        <dbReference type="EMBL" id="NDO68677.1"/>
    </source>
</evidence>
<dbReference type="SUPFAM" id="SSF51569">
    <property type="entry name" value="Aldolase"/>
    <property type="match status" value="1"/>
</dbReference>
<dbReference type="InterPro" id="IPR006190">
    <property type="entry name" value="SAF_AFP_Neu5Ac"/>
</dbReference>
<gene>
    <name evidence="2" type="primary">neuB</name>
    <name evidence="2" type="ORF">FMM80_08290</name>
</gene>
<dbReference type="InterPro" id="IPR057736">
    <property type="entry name" value="SAF_PseI/NeuA/NeuB"/>
</dbReference>
<dbReference type="PROSITE" id="PS50844">
    <property type="entry name" value="AFP_LIKE"/>
    <property type="match status" value="1"/>
</dbReference>
<dbReference type="CDD" id="cd11615">
    <property type="entry name" value="SAF_NeuB_like"/>
    <property type="match status" value="1"/>
</dbReference>
<dbReference type="InterPro" id="IPR036732">
    <property type="entry name" value="AFP_Neu5c_C_sf"/>
</dbReference>
<accession>A0A9X5H4G6</accession>
<keyword evidence="2" id="KW-0808">Transferase</keyword>
<dbReference type="GO" id="GO:0016051">
    <property type="term" value="P:carbohydrate biosynthetic process"/>
    <property type="evidence" value="ECO:0007669"/>
    <property type="project" value="InterPro"/>
</dbReference>
<name>A0A9X5H4G6_9FIRM</name>
<dbReference type="Pfam" id="PF08666">
    <property type="entry name" value="SAF"/>
    <property type="match status" value="1"/>
</dbReference>
<sequence>MNRILIIAEAGVNHNGSLDTAKALVMAAKECGADVVKFQTINVDELVSKQAVMADYQKNNLGTEESQKDMLKKLALKKEDFYTLADYCRETGIKFLSTPFDIESIHFLNPLQDMWKVPSGEITNYPYLVEIGKTGKEVILSTGMSTLKETADALEVLNRHGAGKVTLLHCTTEYPAPLEAVNLRAMMTMQNQLHCRIGYSDHTKGIEIPVAAAAMGARIIEKHFTLNRNMPGPDHMASLEPEELKAMIMAVRNVESALGDGIKAPSECEKKNIDIARKSIVARRKIKKGEQFSSDNITAKRPGSGVNPMRWNEVIGRCAVRDFDEDELIQI</sequence>
<protein>
    <submittedName>
        <fullName evidence="2">N-acetylneuraminate synthase</fullName>
        <ecNumber evidence="2">2.5.1.56</ecNumber>
    </submittedName>
</protein>
<dbReference type="Gene3D" id="3.90.1210.10">
    <property type="entry name" value="Antifreeze-like/N-acetylneuraminic acid synthase C-terminal domain"/>
    <property type="match status" value="1"/>
</dbReference>
<dbReference type="PANTHER" id="PTHR42966">
    <property type="entry name" value="N-ACETYLNEURAMINATE SYNTHASE"/>
    <property type="match status" value="1"/>
</dbReference>
<dbReference type="InterPro" id="IPR013132">
    <property type="entry name" value="PseI/NeuA/B-like_N"/>
</dbReference>
<dbReference type="OrthoDB" id="9814210at2"/>
<dbReference type="InterPro" id="IPR051690">
    <property type="entry name" value="PseI-like"/>
</dbReference>
<organism evidence="2 3">
    <name type="scientific">Schaedlerella arabinosiphila</name>
    <dbReference type="NCBI Taxonomy" id="2044587"/>
    <lineage>
        <taxon>Bacteria</taxon>
        <taxon>Bacillati</taxon>
        <taxon>Bacillota</taxon>
        <taxon>Clostridia</taxon>
        <taxon>Lachnospirales</taxon>
        <taxon>Lachnospiraceae</taxon>
        <taxon>Schaedlerella</taxon>
    </lineage>
</organism>
<dbReference type="InterPro" id="IPR013785">
    <property type="entry name" value="Aldolase_TIM"/>
</dbReference>
<dbReference type="EC" id="2.5.1.56" evidence="2"/>
<dbReference type="NCBIfam" id="TIGR03569">
    <property type="entry name" value="NeuB_NnaB"/>
    <property type="match status" value="1"/>
</dbReference>
<dbReference type="GO" id="GO:0047444">
    <property type="term" value="F:N-acylneuraminate-9-phosphate synthase activity"/>
    <property type="evidence" value="ECO:0007669"/>
    <property type="project" value="TreeGrafter"/>
</dbReference>
<dbReference type="SUPFAM" id="SSF51269">
    <property type="entry name" value="AFP III-like domain"/>
    <property type="match status" value="1"/>
</dbReference>
<reference evidence="2 3" key="1">
    <citation type="submission" date="2019-07" db="EMBL/GenBank/DDBJ databases">
        <title>Draft genome sequences of 15 bacterial species constituting the stable defined intestinal microbiota of the GM15 gnotobiotic mouse model.</title>
        <authorList>
            <person name="Elie C."/>
            <person name="Mathieu A."/>
            <person name="Saliou A."/>
            <person name="Darnaud M."/>
            <person name="Leulier F."/>
            <person name="Tamellini A."/>
        </authorList>
    </citation>
    <scope>NUCLEOTIDE SEQUENCE [LARGE SCALE GENOMIC DNA]</scope>
    <source>
        <strain evidence="3">ASF 502</strain>
    </source>
</reference>
<dbReference type="Pfam" id="PF03102">
    <property type="entry name" value="NeuB"/>
    <property type="match status" value="1"/>
</dbReference>
<dbReference type="PANTHER" id="PTHR42966:SF1">
    <property type="entry name" value="SIALIC ACID SYNTHASE"/>
    <property type="match status" value="1"/>
</dbReference>
<feature type="domain" description="AFP-like" evidence="1">
    <location>
        <begin position="279"/>
        <end position="331"/>
    </location>
</feature>
<dbReference type="AlphaFoldDB" id="A0A9X5H4G6"/>
<comment type="caution">
    <text evidence="2">The sequence shown here is derived from an EMBL/GenBank/DDBJ whole genome shotgun (WGS) entry which is preliminary data.</text>
</comment>
<evidence type="ECO:0000259" key="1">
    <source>
        <dbReference type="PROSITE" id="PS50844"/>
    </source>
</evidence>